<evidence type="ECO:0000313" key="1">
    <source>
        <dbReference type="EMBL" id="KAK7496061.1"/>
    </source>
</evidence>
<accession>A0ABD0L930</accession>
<name>A0ABD0L930_9CAEN</name>
<protein>
    <submittedName>
        <fullName evidence="1">Uncharacterized protein</fullName>
    </submittedName>
</protein>
<evidence type="ECO:0000313" key="2">
    <source>
        <dbReference type="Proteomes" id="UP001519460"/>
    </source>
</evidence>
<keyword evidence="2" id="KW-1185">Reference proteome</keyword>
<proteinExistence type="predicted"/>
<sequence>MKLTGTCLPARSKRYKVDLSFCLKSPNDKLQVQISAGSSWSQWQISLIPRFSYSRTGWSAKEPFGRGEGSMLSPFPNVISLSRNQTSSIARPLSRHARLIMRDSADDDDRGFSSVCVFYCT</sequence>
<organism evidence="1 2">
    <name type="scientific">Batillaria attramentaria</name>
    <dbReference type="NCBI Taxonomy" id="370345"/>
    <lineage>
        <taxon>Eukaryota</taxon>
        <taxon>Metazoa</taxon>
        <taxon>Spiralia</taxon>
        <taxon>Lophotrochozoa</taxon>
        <taxon>Mollusca</taxon>
        <taxon>Gastropoda</taxon>
        <taxon>Caenogastropoda</taxon>
        <taxon>Sorbeoconcha</taxon>
        <taxon>Cerithioidea</taxon>
        <taxon>Batillariidae</taxon>
        <taxon>Batillaria</taxon>
    </lineage>
</organism>
<reference evidence="1 2" key="1">
    <citation type="journal article" date="2023" name="Sci. Data">
        <title>Genome assembly of the Korean intertidal mud-creeper Batillaria attramentaria.</title>
        <authorList>
            <person name="Patra A.K."/>
            <person name="Ho P.T."/>
            <person name="Jun S."/>
            <person name="Lee S.J."/>
            <person name="Kim Y."/>
            <person name="Won Y.J."/>
        </authorList>
    </citation>
    <scope>NUCLEOTIDE SEQUENCE [LARGE SCALE GENOMIC DNA]</scope>
    <source>
        <strain evidence="1">Wonlab-2016</strain>
    </source>
</reference>
<comment type="caution">
    <text evidence="1">The sequence shown here is derived from an EMBL/GenBank/DDBJ whole genome shotgun (WGS) entry which is preliminary data.</text>
</comment>
<dbReference type="EMBL" id="JACVVK020000070">
    <property type="protein sequence ID" value="KAK7496061.1"/>
    <property type="molecule type" value="Genomic_DNA"/>
</dbReference>
<gene>
    <name evidence="1" type="ORF">BaRGS_00012762</name>
</gene>
<dbReference type="Proteomes" id="UP001519460">
    <property type="component" value="Unassembled WGS sequence"/>
</dbReference>
<dbReference type="AlphaFoldDB" id="A0ABD0L930"/>